<protein>
    <submittedName>
        <fullName evidence="2">Uncharacterized protein</fullName>
    </submittedName>
</protein>
<sequence>MTLLYKLQVLSLLTFLLFGGTSHTFPTDDRLFKRADGRLLWTNVEQKVQNHENGQPTLTNVELDSAHYLFGPPSLVDDDWKDILVKDLASIAPSPDGDWYKFKMRYWTDPTHKTWVQENNGKETERIDGIVVNNHRNRGHVSLYLGPTVLIVYDYKRDKLPHFTSAYIWFMWVTFCRSHDRDPSVLDTMYQFAVTNTRTMDALNKIVPADSSDALVTAAGSGDTFYTLLGLPNMATMMNLLVDADGIWKAPTSVDIIRETVCDLYHVRMPLAGLPG</sequence>
<comment type="caution">
    <text evidence="2">The sequence shown here is derived from an EMBL/GenBank/DDBJ whole genome shotgun (WGS) entry which is preliminary data.</text>
</comment>
<dbReference type="AlphaFoldDB" id="A0A7C8MJV7"/>
<reference evidence="2 3" key="1">
    <citation type="submission" date="2020-01" db="EMBL/GenBank/DDBJ databases">
        <authorList>
            <consortium name="DOE Joint Genome Institute"/>
            <person name="Haridas S."/>
            <person name="Albert R."/>
            <person name="Binder M."/>
            <person name="Bloem J."/>
            <person name="Labutti K."/>
            <person name="Salamov A."/>
            <person name="Andreopoulos B."/>
            <person name="Baker S.E."/>
            <person name="Barry K."/>
            <person name="Bills G."/>
            <person name="Bluhm B.H."/>
            <person name="Cannon C."/>
            <person name="Castanera R."/>
            <person name="Culley D.E."/>
            <person name="Daum C."/>
            <person name="Ezra D."/>
            <person name="Gonzalez J.B."/>
            <person name="Henrissat B."/>
            <person name="Kuo A."/>
            <person name="Liang C."/>
            <person name="Lipzen A."/>
            <person name="Lutzoni F."/>
            <person name="Magnuson J."/>
            <person name="Mondo S."/>
            <person name="Nolan M."/>
            <person name="Ohm R."/>
            <person name="Pangilinan J."/>
            <person name="Park H.-J.H."/>
            <person name="Ramirez L."/>
            <person name="Alfaro M."/>
            <person name="Sun H."/>
            <person name="Tritt A."/>
            <person name="Yoshinaga Y."/>
            <person name="Zwiers L.-H.L."/>
            <person name="Turgeon B.G."/>
            <person name="Goodwin S.B."/>
            <person name="Spatafora J.W."/>
            <person name="Crous P.W."/>
            <person name="Grigoriev I.V."/>
        </authorList>
    </citation>
    <scope>NUCLEOTIDE SEQUENCE [LARGE SCALE GENOMIC DNA]</scope>
    <source>
        <strain evidence="2 3">CBS 611.86</strain>
    </source>
</reference>
<evidence type="ECO:0000313" key="3">
    <source>
        <dbReference type="Proteomes" id="UP000481861"/>
    </source>
</evidence>
<dbReference type="EMBL" id="JAADJZ010000005">
    <property type="protein sequence ID" value="KAF2875122.1"/>
    <property type="molecule type" value="Genomic_DNA"/>
</dbReference>
<keyword evidence="3" id="KW-1185">Reference proteome</keyword>
<evidence type="ECO:0000256" key="1">
    <source>
        <dbReference type="SAM" id="SignalP"/>
    </source>
</evidence>
<feature type="chain" id="PRO_5029012955" evidence="1">
    <location>
        <begin position="25"/>
        <end position="276"/>
    </location>
</feature>
<gene>
    <name evidence="2" type="ORF">BDV95DRAFT_591852</name>
</gene>
<keyword evidence="1" id="KW-0732">Signal</keyword>
<organism evidence="2 3">
    <name type="scientific">Massariosphaeria phaeospora</name>
    <dbReference type="NCBI Taxonomy" id="100035"/>
    <lineage>
        <taxon>Eukaryota</taxon>
        <taxon>Fungi</taxon>
        <taxon>Dikarya</taxon>
        <taxon>Ascomycota</taxon>
        <taxon>Pezizomycotina</taxon>
        <taxon>Dothideomycetes</taxon>
        <taxon>Pleosporomycetidae</taxon>
        <taxon>Pleosporales</taxon>
        <taxon>Pleosporales incertae sedis</taxon>
        <taxon>Massariosphaeria</taxon>
    </lineage>
</organism>
<proteinExistence type="predicted"/>
<dbReference type="Proteomes" id="UP000481861">
    <property type="component" value="Unassembled WGS sequence"/>
</dbReference>
<feature type="signal peptide" evidence="1">
    <location>
        <begin position="1"/>
        <end position="24"/>
    </location>
</feature>
<name>A0A7C8MJV7_9PLEO</name>
<accession>A0A7C8MJV7</accession>
<evidence type="ECO:0000313" key="2">
    <source>
        <dbReference type="EMBL" id="KAF2875122.1"/>
    </source>
</evidence>